<dbReference type="FunFam" id="3.40.50.300:FF:001691">
    <property type="entry name" value="Probable ATP-dependent kinase TDA10"/>
    <property type="match status" value="1"/>
</dbReference>
<feature type="domain" description="Phosphoribulokinase/uridine kinase" evidence="10">
    <location>
        <begin position="31"/>
        <end position="153"/>
    </location>
</feature>
<evidence type="ECO:0000256" key="1">
    <source>
        <dbReference type="ARBA" id="ARBA00004123"/>
    </source>
</evidence>
<evidence type="ECO:0000313" key="11">
    <source>
        <dbReference type="EMBL" id="KAF2647911.1"/>
    </source>
</evidence>
<keyword evidence="4" id="KW-0808">Transferase</keyword>
<dbReference type="Pfam" id="PF00485">
    <property type="entry name" value="PRK"/>
    <property type="match status" value="1"/>
</dbReference>
<gene>
    <name evidence="11" type="ORF">K491DRAFT_613779</name>
</gene>
<comment type="similarity">
    <text evidence="9">Belongs to the GLYK kinase family.</text>
</comment>
<evidence type="ECO:0000256" key="9">
    <source>
        <dbReference type="ARBA" id="ARBA00061312"/>
    </source>
</evidence>
<keyword evidence="3" id="KW-0963">Cytoplasm</keyword>
<dbReference type="SUPFAM" id="SSF52540">
    <property type="entry name" value="P-loop containing nucleoside triphosphate hydrolases"/>
    <property type="match status" value="1"/>
</dbReference>
<protein>
    <submittedName>
        <fullName evidence="11">P-loop containing nucleoside triphosphate hydrolase protein</fullName>
    </submittedName>
</protein>
<evidence type="ECO:0000256" key="4">
    <source>
        <dbReference type="ARBA" id="ARBA00022679"/>
    </source>
</evidence>
<dbReference type="GO" id="GO:0005634">
    <property type="term" value="C:nucleus"/>
    <property type="evidence" value="ECO:0007669"/>
    <property type="project" value="UniProtKB-SubCell"/>
</dbReference>
<dbReference type="GO" id="GO:0016787">
    <property type="term" value="F:hydrolase activity"/>
    <property type="evidence" value="ECO:0007669"/>
    <property type="project" value="UniProtKB-KW"/>
</dbReference>
<dbReference type="Gene3D" id="3.40.50.300">
    <property type="entry name" value="P-loop containing nucleotide triphosphate hydrolases"/>
    <property type="match status" value="1"/>
</dbReference>
<dbReference type="EMBL" id="MU004572">
    <property type="protein sequence ID" value="KAF2647911.1"/>
    <property type="molecule type" value="Genomic_DNA"/>
</dbReference>
<name>A0A6A6SLQ1_9PLEO</name>
<keyword evidence="6" id="KW-0418">Kinase</keyword>
<keyword evidence="7" id="KW-0067">ATP-binding</keyword>
<accession>A0A6A6SLQ1</accession>
<evidence type="ECO:0000256" key="8">
    <source>
        <dbReference type="ARBA" id="ARBA00023242"/>
    </source>
</evidence>
<keyword evidence="5" id="KW-0547">Nucleotide-binding</keyword>
<evidence type="ECO:0000256" key="7">
    <source>
        <dbReference type="ARBA" id="ARBA00022840"/>
    </source>
</evidence>
<evidence type="ECO:0000313" key="12">
    <source>
        <dbReference type="Proteomes" id="UP000799324"/>
    </source>
</evidence>
<dbReference type="GO" id="GO:0005737">
    <property type="term" value="C:cytoplasm"/>
    <property type="evidence" value="ECO:0007669"/>
    <property type="project" value="UniProtKB-SubCell"/>
</dbReference>
<keyword evidence="8" id="KW-0539">Nucleus</keyword>
<keyword evidence="11" id="KW-0378">Hydrolase</keyword>
<evidence type="ECO:0000259" key="10">
    <source>
        <dbReference type="Pfam" id="PF00485"/>
    </source>
</evidence>
<organism evidence="11 12">
    <name type="scientific">Lophiostoma macrostomum CBS 122681</name>
    <dbReference type="NCBI Taxonomy" id="1314788"/>
    <lineage>
        <taxon>Eukaryota</taxon>
        <taxon>Fungi</taxon>
        <taxon>Dikarya</taxon>
        <taxon>Ascomycota</taxon>
        <taxon>Pezizomycotina</taxon>
        <taxon>Dothideomycetes</taxon>
        <taxon>Pleosporomycetidae</taxon>
        <taxon>Pleosporales</taxon>
        <taxon>Lophiostomataceae</taxon>
        <taxon>Lophiostoma</taxon>
    </lineage>
</organism>
<keyword evidence="12" id="KW-1185">Reference proteome</keyword>
<dbReference type="GO" id="GO:0016301">
    <property type="term" value="F:kinase activity"/>
    <property type="evidence" value="ECO:0007669"/>
    <property type="project" value="UniProtKB-KW"/>
</dbReference>
<evidence type="ECO:0000256" key="2">
    <source>
        <dbReference type="ARBA" id="ARBA00004496"/>
    </source>
</evidence>
<dbReference type="AlphaFoldDB" id="A0A6A6SLQ1"/>
<dbReference type="InterPro" id="IPR027417">
    <property type="entry name" value="P-loop_NTPase"/>
</dbReference>
<sequence>MSTLESNIHRVFDSLLPKIIARRQKSHQPVILGITGLQGSGKSTWAAKIVQLLQSSHLNTVTISLDDLYKTHDGLVAQRNQHPGNALYRTRGQPGTHDEQLATQFFEHIRANELPVAIPTFDKSKFHGEGDRAPESEWPVITTKPDVLVFEGWCVGFQPLATGEVTQRHAQAQEEPGSTLPRHRLEQLLQVNDCLGKYCAAFMGPEHFDFLIHIDTHDLQNVYTWRLEQEHKLLASRGVGMSDKEVAAFIDGYMPGYELYLGKLRQGFFNEGGKQMRVLLDKERRVESVKVI</sequence>
<reference evidence="11" key="1">
    <citation type="journal article" date="2020" name="Stud. Mycol.">
        <title>101 Dothideomycetes genomes: a test case for predicting lifestyles and emergence of pathogens.</title>
        <authorList>
            <person name="Haridas S."/>
            <person name="Albert R."/>
            <person name="Binder M."/>
            <person name="Bloem J."/>
            <person name="Labutti K."/>
            <person name="Salamov A."/>
            <person name="Andreopoulos B."/>
            <person name="Baker S."/>
            <person name="Barry K."/>
            <person name="Bills G."/>
            <person name="Bluhm B."/>
            <person name="Cannon C."/>
            <person name="Castanera R."/>
            <person name="Culley D."/>
            <person name="Daum C."/>
            <person name="Ezra D."/>
            <person name="Gonzalez J."/>
            <person name="Henrissat B."/>
            <person name="Kuo A."/>
            <person name="Liang C."/>
            <person name="Lipzen A."/>
            <person name="Lutzoni F."/>
            <person name="Magnuson J."/>
            <person name="Mondo S."/>
            <person name="Nolan M."/>
            <person name="Ohm R."/>
            <person name="Pangilinan J."/>
            <person name="Park H.-J."/>
            <person name="Ramirez L."/>
            <person name="Alfaro M."/>
            <person name="Sun H."/>
            <person name="Tritt A."/>
            <person name="Yoshinaga Y."/>
            <person name="Zwiers L.-H."/>
            <person name="Turgeon B."/>
            <person name="Goodwin S."/>
            <person name="Spatafora J."/>
            <person name="Crous P."/>
            <person name="Grigoriev I."/>
        </authorList>
    </citation>
    <scope>NUCLEOTIDE SEQUENCE</scope>
    <source>
        <strain evidence="11">CBS 122681</strain>
    </source>
</reference>
<dbReference type="OrthoDB" id="347435at2759"/>
<dbReference type="PANTHER" id="PTHR10285">
    <property type="entry name" value="URIDINE KINASE"/>
    <property type="match status" value="1"/>
</dbReference>
<dbReference type="GO" id="GO:0005524">
    <property type="term" value="F:ATP binding"/>
    <property type="evidence" value="ECO:0007669"/>
    <property type="project" value="UniProtKB-KW"/>
</dbReference>
<dbReference type="InterPro" id="IPR006083">
    <property type="entry name" value="PRK/URK"/>
</dbReference>
<evidence type="ECO:0000256" key="3">
    <source>
        <dbReference type="ARBA" id="ARBA00022490"/>
    </source>
</evidence>
<evidence type="ECO:0000256" key="5">
    <source>
        <dbReference type="ARBA" id="ARBA00022741"/>
    </source>
</evidence>
<evidence type="ECO:0000256" key="6">
    <source>
        <dbReference type="ARBA" id="ARBA00022777"/>
    </source>
</evidence>
<dbReference type="Proteomes" id="UP000799324">
    <property type="component" value="Unassembled WGS sequence"/>
</dbReference>
<proteinExistence type="inferred from homology"/>
<comment type="subcellular location">
    <subcellularLocation>
        <location evidence="2">Cytoplasm</location>
    </subcellularLocation>
    <subcellularLocation>
        <location evidence="1">Nucleus</location>
    </subcellularLocation>
</comment>